<evidence type="ECO:0000313" key="2">
    <source>
        <dbReference type="Proteomes" id="UP001195483"/>
    </source>
</evidence>
<dbReference type="Proteomes" id="UP001195483">
    <property type="component" value="Unassembled WGS sequence"/>
</dbReference>
<proteinExistence type="predicted"/>
<gene>
    <name evidence="1" type="ORF">CHS0354_018964</name>
</gene>
<evidence type="ECO:0000313" key="1">
    <source>
        <dbReference type="EMBL" id="KAK3604724.1"/>
    </source>
</evidence>
<protein>
    <submittedName>
        <fullName evidence="1">Uncharacterized protein</fullName>
    </submittedName>
</protein>
<keyword evidence="2" id="KW-1185">Reference proteome</keyword>
<dbReference type="EMBL" id="JAEAOA010001159">
    <property type="protein sequence ID" value="KAK3604724.1"/>
    <property type="molecule type" value="Genomic_DNA"/>
</dbReference>
<reference evidence="1" key="1">
    <citation type="journal article" date="2021" name="Genome Biol. Evol.">
        <title>A High-Quality Reference Genome for a Parasitic Bivalve with Doubly Uniparental Inheritance (Bivalvia: Unionida).</title>
        <authorList>
            <person name="Smith C.H."/>
        </authorList>
    </citation>
    <scope>NUCLEOTIDE SEQUENCE</scope>
    <source>
        <strain evidence="1">CHS0354</strain>
    </source>
</reference>
<name>A0AAE0W884_9BIVA</name>
<dbReference type="AlphaFoldDB" id="A0AAE0W884"/>
<sequence>MKVLQEQCPVLFDMLQTIDDFPSFLKTTLKEVICKVKTTFEDHKGYDTGPSVGPASRDAFHPALPEVCRRGKYQLDGKKGEVPFCSKKHGKHPTLLPGIFTVFCQHVAPEAVICDNACNLHA</sequence>
<reference evidence="1" key="3">
    <citation type="submission" date="2023-05" db="EMBL/GenBank/DDBJ databases">
        <authorList>
            <person name="Smith C.H."/>
        </authorList>
    </citation>
    <scope>NUCLEOTIDE SEQUENCE</scope>
    <source>
        <strain evidence="1">CHS0354</strain>
        <tissue evidence="1">Mantle</tissue>
    </source>
</reference>
<reference evidence="1" key="2">
    <citation type="journal article" date="2021" name="Genome Biol. Evol.">
        <title>Developing a high-quality reference genome for a parasitic bivalve with doubly uniparental inheritance (Bivalvia: Unionida).</title>
        <authorList>
            <person name="Smith C.H."/>
        </authorList>
    </citation>
    <scope>NUCLEOTIDE SEQUENCE</scope>
    <source>
        <strain evidence="1">CHS0354</strain>
        <tissue evidence="1">Mantle</tissue>
    </source>
</reference>
<accession>A0AAE0W884</accession>
<organism evidence="1 2">
    <name type="scientific">Potamilus streckersoni</name>
    <dbReference type="NCBI Taxonomy" id="2493646"/>
    <lineage>
        <taxon>Eukaryota</taxon>
        <taxon>Metazoa</taxon>
        <taxon>Spiralia</taxon>
        <taxon>Lophotrochozoa</taxon>
        <taxon>Mollusca</taxon>
        <taxon>Bivalvia</taxon>
        <taxon>Autobranchia</taxon>
        <taxon>Heteroconchia</taxon>
        <taxon>Palaeoheterodonta</taxon>
        <taxon>Unionida</taxon>
        <taxon>Unionoidea</taxon>
        <taxon>Unionidae</taxon>
        <taxon>Ambleminae</taxon>
        <taxon>Lampsilini</taxon>
        <taxon>Potamilus</taxon>
    </lineage>
</organism>
<comment type="caution">
    <text evidence="1">The sequence shown here is derived from an EMBL/GenBank/DDBJ whole genome shotgun (WGS) entry which is preliminary data.</text>
</comment>